<reference evidence="2 3" key="1">
    <citation type="submission" date="2020-06" db="EMBL/GenBank/DDBJ databases">
        <title>Transcriptomic and genomic resources for Thalictrum thalictroides and T. hernandezii: Facilitating candidate gene discovery in an emerging model plant lineage.</title>
        <authorList>
            <person name="Arias T."/>
            <person name="Riano-Pachon D.M."/>
            <person name="Di Stilio V.S."/>
        </authorList>
    </citation>
    <scope>NUCLEOTIDE SEQUENCE [LARGE SCALE GENOMIC DNA]</scope>
    <source>
        <strain evidence="3">cv. WT478/WT964</strain>
        <tissue evidence="2">Leaves</tissue>
    </source>
</reference>
<dbReference type="Proteomes" id="UP000554482">
    <property type="component" value="Unassembled WGS sequence"/>
</dbReference>
<sequence length="81" mass="9536">MTKYQKDLQEGNIYEISNFDIEKNTQDYRPVAHTYKIKFTSETNITEVDNDESIPRYNFKFTALATGLTKLGQKTWLMGKY</sequence>
<dbReference type="EMBL" id="JABWDY010010088">
    <property type="protein sequence ID" value="KAF5200942.1"/>
    <property type="molecule type" value="Genomic_DNA"/>
</dbReference>
<evidence type="ECO:0000259" key="1">
    <source>
        <dbReference type="Pfam" id="PF02721"/>
    </source>
</evidence>
<feature type="domain" description="Replication protein A 70 kDa DNA-binding subunit B/D first OB fold" evidence="1">
    <location>
        <begin position="2"/>
        <end position="47"/>
    </location>
</feature>
<protein>
    <recommendedName>
        <fullName evidence="1">Replication protein A 70 kDa DNA-binding subunit B/D first OB fold domain-containing protein</fullName>
    </recommendedName>
</protein>
<dbReference type="Gene3D" id="2.40.50.140">
    <property type="entry name" value="Nucleic acid-binding proteins"/>
    <property type="match status" value="1"/>
</dbReference>
<dbReference type="OrthoDB" id="1931061at2759"/>
<evidence type="ECO:0000313" key="3">
    <source>
        <dbReference type="Proteomes" id="UP000554482"/>
    </source>
</evidence>
<dbReference type="AlphaFoldDB" id="A0A7J6WXU6"/>
<dbReference type="InterPro" id="IPR003871">
    <property type="entry name" value="RFA1B/D_OB_1st"/>
</dbReference>
<accession>A0A7J6WXU6</accession>
<keyword evidence="3" id="KW-1185">Reference proteome</keyword>
<organism evidence="2 3">
    <name type="scientific">Thalictrum thalictroides</name>
    <name type="common">Rue-anemone</name>
    <name type="synonym">Anemone thalictroides</name>
    <dbReference type="NCBI Taxonomy" id="46969"/>
    <lineage>
        <taxon>Eukaryota</taxon>
        <taxon>Viridiplantae</taxon>
        <taxon>Streptophyta</taxon>
        <taxon>Embryophyta</taxon>
        <taxon>Tracheophyta</taxon>
        <taxon>Spermatophyta</taxon>
        <taxon>Magnoliopsida</taxon>
        <taxon>Ranunculales</taxon>
        <taxon>Ranunculaceae</taxon>
        <taxon>Thalictroideae</taxon>
        <taxon>Thalictrum</taxon>
    </lineage>
</organism>
<dbReference type="Pfam" id="PF02721">
    <property type="entry name" value="DUF223"/>
    <property type="match status" value="1"/>
</dbReference>
<dbReference type="SUPFAM" id="SSF50249">
    <property type="entry name" value="Nucleic acid-binding proteins"/>
    <property type="match status" value="1"/>
</dbReference>
<name>A0A7J6WXU6_THATH</name>
<dbReference type="InterPro" id="IPR012340">
    <property type="entry name" value="NA-bd_OB-fold"/>
</dbReference>
<comment type="caution">
    <text evidence="2">The sequence shown here is derived from an EMBL/GenBank/DDBJ whole genome shotgun (WGS) entry which is preliminary data.</text>
</comment>
<evidence type="ECO:0000313" key="2">
    <source>
        <dbReference type="EMBL" id="KAF5200942.1"/>
    </source>
</evidence>
<proteinExistence type="predicted"/>
<gene>
    <name evidence="2" type="ORF">FRX31_009471</name>
</gene>